<organism evidence="3 4">
    <name type="scientific">Phialemonium thermophilum</name>
    <dbReference type="NCBI Taxonomy" id="223376"/>
    <lineage>
        <taxon>Eukaryota</taxon>
        <taxon>Fungi</taxon>
        <taxon>Dikarya</taxon>
        <taxon>Ascomycota</taxon>
        <taxon>Pezizomycotina</taxon>
        <taxon>Sordariomycetes</taxon>
        <taxon>Sordariomycetidae</taxon>
        <taxon>Cephalothecales</taxon>
        <taxon>Cephalothecaceae</taxon>
        <taxon>Phialemonium</taxon>
    </lineage>
</organism>
<evidence type="ECO:0000313" key="3">
    <source>
        <dbReference type="EMBL" id="KAL1858869.1"/>
    </source>
</evidence>
<protein>
    <recommendedName>
        <fullName evidence="5">Transmembrane protein</fullName>
    </recommendedName>
</protein>
<feature type="compositionally biased region" description="Basic and acidic residues" evidence="1">
    <location>
        <begin position="66"/>
        <end position="76"/>
    </location>
</feature>
<feature type="compositionally biased region" description="Acidic residues" evidence="1">
    <location>
        <begin position="195"/>
        <end position="207"/>
    </location>
</feature>
<comment type="caution">
    <text evidence="3">The sequence shown here is derived from an EMBL/GenBank/DDBJ whole genome shotgun (WGS) entry which is preliminary data.</text>
</comment>
<accession>A0ABR3WCX2</accession>
<feature type="transmembrane region" description="Helical" evidence="2">
    <location>
        <begin position="364"/>
        <end position="383"/>
    </location>
</feature>
<keyword evidence="2" id="KW-0812">Transmembrane</keyword>
<reference evidence="3 4" key="1">
    <citation type="journal article" date="2024" name="Commun. Biol.">
        <title>Comparative genomic analysis of thermophilic fungi reveals convergent evolutionary adaptations and gene losses.</title>
        <authorList>
            <person name="Steindorff A.S."/>
            <person name="Aguilar-Pontes M.V."/>
            <person name="Robinson A.J."/>
            <person name="Andreopoulos B."/>
            <person name="LaButti K."/>
            <person name="Kuo A."/>
            <person name="Mondo S."/>
            <person name="Riley R."/>
            <person name="Otillar R."/>
            <person name="Haridas S."/>
            <person name="Lipzen A."/>
            <person name="Grimwood J."/>
            <person name="Schmutz J."/>
            <person name="Clum A."/>
            <person name="Reid I.D."/>
            <person name="Moisan M.C."/>
            <person name="Butler G."/>
            <person name="Nguyen T.T.M."/>
            <person name="Dewar K."/>
            <person name="Conant G."/>
            <person name="Drula E."/>
            <person name="Henrissat B."/>
            <person name="Hansel C."/>
            <person name="Singer S."/>
            <person name="Hutchinson M.I."/>
            <person name="de Vries R.P."/>
            <person name="Natvig D.O."/>
            <person name="Powell A.J."/>
            <person name="Tsang A."/>
            <person name="Grigoriev I.V."/>
        </authorList>
    </citation>
    <scope>NUCLEOTIDE SEQUENCE [LARGE SCALE GENOMIC DNA]</scope>
    <source>
        <strain evidence="3 4">ATCC 24622</strain>
    </source>
</reference>
<evidence type="ECO:0008006" key="5">
    <source>
        <dbReference type="Google" id="ProtNLM"/>
    </source>
</evidence>
<sequence length="443" mass="48586">MREAVNPARWSPENASDMNAKRPFTTSQSSLAKSAGSALFESEEPRSSPSDSMTSIAGAQGPGSQEGKEDKGEKRRFFFRRKPRSGRDLESSPSQGSPSDPVPDVGPRKFGALAALNIACLEGHIEVLERSLGTLLAEGFSPEGHKRLGIPSVPGENPSLESLLRYARAIDGAYNRERLQARRRDAARREKSESVGEESELVGEAEAAEPRDDGTETRIEEEKERARERRADDARLEEFQFCLSELDAYLNKYDNAVLQYRQVQALPEAESHSFGEQQDPIPQQGARPGHKIWPGRDKFISFDPCRCPPECPPLPPAGIQRLLALPSPSDTGTYFGKIFLILLLAALPTASILVLYAIPSTYGRIGFIVGESAVVIASIAAYGPVRALHRERQGGQSRQPHENRRRLAKAREALEKAQEKLVEYMLGLAAIQVVFVGTVLSSG</sequence>
<feature type="compositionally biased region" description="Basic and acidic residues" evidence="1">
    <location>
        <begin position="180"/>
        <end position="194"/>
    </location>
</feature>
<feature type="region of interest" description="Disordered" evidence="1">
    <location>
        <begin position="269"/>
        <end position="288"/>
    </location>
</feature>
<keyword evidence="2" id="KW-0472">Membrane</keyword>
<feature type="transmembrane region" description="Helical" evidence="2">
    <location>
        <begin position="338"/>
        <end position="358"/>
    </location>
</feature>
<evidence type="ECO:0000256" key="2">
    <source>
        <dbReference type="SAM" id="Phobius"/>
    </source>
</evidence>
<feature type="region of interest" description="Disordered" evidence="1">
    <location>
        <begin position="1"/>
        <end position="105"/>
    </location>
</feature>
<keyword evidence="2" id="KW-1133">Transmembrane helix</keyword>
<feature type="region of interest" description="Disordered" evidence="1">
    <location>
        <begin position="180"/>
        <end position="231"/>
    </location>
</feature>
<proteinExistence type="predicted"/>
<feature type="transmembrane region" description="Helical" evidence="2">
    <location>
        <begin position="421"/>
        <end position="440"/>
    </location>
</feature>
<feature type="compositionally biased region" description="Basic and acidic residues" evidence="1">
    <location>
        <begin position="208"/>
        <end position="231"/>
    </location>
</feature>
<gene>
    <name evidence="3" type="ORF">VTK73DRAFT_7785</name>
</gene>
<name>A0ABR3WCX2_9PEZI</name>
<dbReference type="Proteomes" id="UP001586593">
    <property type="component" value="Unassembled WGS sequence"/>
</dbReference>
<evidence type="ECO:0000313" key="4">
    <source>
        <dbReference type="Proteomes" id="UP001586593"/>
    </source>
</evidence>
<keyword evidence="4" id="KW-1185">Reference proteome</keyword>
<dbReference type="EMBL" id="JAZHXJ010000511">
    <property type="protein sequence ID" value="KAL1858869.1"/>
    <property type="molecule type" value="Genomic_DNA"/>
</dbReference>
<evidence type="ECO:0000256" key="1">
    <source>
        <dbReference type="SAM" id="MobiDB-lite"/>
    </source>
</evidence>